<dbReference type="FunFam" id="3.40.50.300:FF:005410">
    <property type="entry name" value="ATP-dependent DNA helicase"/>
    <property type="match status" value="1"/>
</dbReference>
<evidence type="ECO:0000256" key="12">
    <source>
        <dbReference type="RuleBase" id="RU364117"/>
    </source>
</evidence>
<comment type="catalytic activity">
    <reaction evidence="11 12">
        <text>ATP + H2O = ADP + phosphate + H(+)</text>
        <dbReference type="Rhea" id="RHEA:13065"/>
        <dbReference type="ChEBI" id="CHEBI:15377"/>
        <dbReference type="ChEBI" id="CHEBI:15378"/>
        <dbReference type="ChEBI" id="CHEBI:30616"/>
        <dbReference type="ChEBI" id="CHEBI:43474"/>
        <dbReference type="ChEBI" id="CHEBI:456216"/>
    </reaction>
</comment>
<evidence type="ECO:0000313" key="16">
    <source>
        <dbReference type="Proteomes" id="UP000000305"/>
    </source>
</evidence>
<dbReference type="GO" id="GO:0005524">
    <property type="term" value="F:ATP binding"/>
    <property type="evidence" value="ECO:0007669"/>
    <property type="project" value="UniProtKB-KW"/>
</dbReference>
<evidence type="ECO:0000256" key="10">
    <source>
        <dbReference type="ARBA" id="ARBA00034617"/>
    </source>
</evidence>
<dbReference type="OMA" id="CHIVETW"/>
<organism evidence="15 16">
    <name type="scientific">Daphnia pulex</name>
    <name type="common">Water flea</name>
    <dbReference type="NCBI Taxonomy" id="6669"/>
    <lineage>
        <taxon>Eukaryota</taxon>
        <taxon>Metazoa</taxon>
        <taxon>Ecdysozoa</taxon>
        <taxon>Arthropoda</taxon>
        <taxon>Crustacea</taxon>
        <taxon>Branchiopoda</taxon>
        <taxon>Diplostraca</taxon>
        <taxon>Cladocera</taxon>
        <taxon>Anomopoda</taxon>
        <taxon>Daphniidae</taxon>
        <taxon>Daphnia</taxon>
    </lineage>
</organism>
<evidence type="ECO:0000313" key="15">
    <source>
        <dbReference type="EMBL" id="EFX64013.1"/>
    </source>
</evidence>
<dbReference type="GO" id="GO:0016887">
    <property type="term" value="F:ATP hydrolysis activity"/>
    <property type="evidence" value="ECO:0007669"/>
    <property type="project" value="RHEA"/>
</dbReference>
<dbReference type="Proteomes" id="UP000000305">
    <property type="component" value="Unassembled WGS sequence"/>
</dbReference>
<comment type="subcellular location">
    <subcellularLocation>
        <location evidence="1 12">Nucleus</location>
    </subcellularLocation>
</comment>
<dbReference type="InParanoid" id="E9HW67"/>
<evidence type="ECO:0000256" key="2">
    <source>
        <dbReference type="ARBA" id="ARBA00005446"/>
    </source>
</evidence>
<keyword evidence="7" id="KW-0238">DNA-binding</keyword>
<dbReference type="Pfam" id="PF00270">
    <property type="entry name" value="DEAD"/>
    <property type="match status" value="1"/>
</dbReference>
<dbReference type="EMBL" id="GL732898">
    <property type="protein sequence ID" value="EFX64013.1"/>
    <property type="molecule type" value="Genomic_DNA"/>
</dbReference>
<dbReference type="EC" id="5.6.2.4" evidence="12"/>
<dbReference type="OrthoDB" id="10261556at2759"/>
<dbReference type="HOGENOM" id="CLU_001103_9_6_1"/>
<accession>E9HW67</accession>
<evidence type="ECO:0000259" key="14">
    <source>
        <dbReference type="PROSITE" id="PS51194"/>
    </source>
</evidence>
<protein>
    <recommendedName>
        <fullName evidence="12">ATP-dependent DNA helicase</fullName>
        <ecNumber evidence="12">5.6.2.4</ecNumber>
    </recommendedName>
</protein>
<dbReference type="Pfam" id="PF00271">
    <property type="entry name" value="Helicase_C"/>
    <property type="match status" value="1"/>
</dbReference>
<evidence type="ECO:0000256" key="4">
    <source>
        <dbReference type="ARBA" id="ARBA00022801"/>
    </source>
</evidence>
<evidence type="ECO:0000256" key="1">
    <source>
        <dbReference type="ARBA" id="ARBA00004123"/>
    </source>
</evidence>
<dbReference type="PhylomeDB" id="E9HW67"/>
<dbReference type="PANTHER" id="PTHR13710">
    <property type="entry name" value="DNA HELICASE RECQ FAMILY MEMBER"/>
    <property type="match status" value="1"/>
</dbReference>
<dbReference type="STRING" id="6669.E9HW67"/>
<evidence type="ECO:0000256" key="5">
    <source>
        <dbReference type="ARBA" id="ARBA00022806"/>
    </source>
</evidence>
<dbReference type="FunFam" id="3.40.50.300:FF:003558">
    <property type="entry name" value="Predicted protein"/>
    <property type="match status" value="1"/>
</dbReference>
<evidence type="ECO:0000259" key="13">
    <source>
        <dbReference type="PROSITE" id="PS51192"/>
    </source>
</evidence>
<dbReference type="InterPro" id="IPR011545">
    <property type="entry name" value="DEAD/DEAH_box_helicase_dom"/>
</dbReference>
<dbReference type="InterPro" id="IPR027417">
    <property type="entry name" value="P-loop_NTPase"/>
</dbReference>
<dbReference type="GO" id="GO:0005737">
    <property type="term" value="C:cytoplasm"/>
    <property type="evidence" value="ECO:0000318"/>
    <property type="project" value="GO_Central"/>
</dbReference>
<name>E9HW67_DAPPU</name>
<feature type="domain" description="Helicase C-terminal" evidence="14">
    <location>
        <begin position="216"/>
        <end position="366"/>
    </location>
</feature>
<dbReference type="PROSITE" id="PS51194">
    <property type="entry name" value="HELICASE_CTER"/>
    <property type="match status" value="1"/>
</dbReference>
<dbReference type="PANTHER" id="PTHR13710:SF153">
    <property type="entry name" value="RECQ-LIKE DNA HELICASE BLM"/>
    <property type="match status" value="1"/>
</dbReference>
<evidence type="ECO:0000256" key="3">
    <source>
        <dbReference type="ARBA" id="ARBA00022741"/>
    </source>
</evidence>
<keyword evidence="4 12" id="KW-0378">Hydrolase</keyword>
<evidence type="ECO:0000256" key="11">
    <source>
        <dbReference type="ARBA" id="ARBA00049360"/>
    </source>
</evidence>
<keyword evidence="16" id="KW-1185">Reference proteome</keyword>
<dbReference type="InterPro" id="IPR004589">
    <property type="entry name" value="DNA_helicase_ATP-dep_RecQ"/>
</dbReference>
<evidence type="ECO:0000256" key="9">
    <source>
        <dbReference type="ARBA" id="ARBA00023242"/>
    </source>
</evidence>
<dbReference type="GO" id="GO:0006260">
    <property type="term" value="P:DNA replication"/>
    <property type="evidence" value="ECO:0000318"/>
    <property type="project" value="GO_Central"/>
</dbReference>
<keyword evidence="9 12" id="KW-0539">Nucleus</keyword>
<gene>
    <name evidence="15" type="ORF">DAPPUDRAFT_13555</name>
</gene>
<comment type="catalytic activity">
    <reaction evidence="10 12">
        <text>Couples ATP hydrolysis with the unwinding of duplex DNA by translocating in the 3'-5' direction.</text>
        <dbReference type="EC" id="5.6.2.4"/>
    </reaction>
</comment>
<dbReference type="AlphaFoldDB" id="E9HW67"/>
<dbReference type="Pfam" id="PF16124">
    <property type="entry name" value="RecQ_Zn_bind"/>
    <property type="match status" value="1"/>
</dbReference>
<dbReference type="GO" id="GO:0009378">
    <property type="term" value="F:four-way junction helicase activity"/>
    <property type="evidence" value="ECO:0000318"/>
    <property type="project" value="GO_Central"/>
</dbReference>
<dbReference type="eggNOG" id="KOG0351">
    <property type="taxonomic scope" value="Eukaryota"/>
</dbReference>
<sequence>LKPQQQEVMNAVIAGRDCFAVMPTGGGKSACYFLPGLLQNGVTIVISPLNALIYDQINYLKSLGVIAIVKAICDDLEFDSIVLDSFSSNTRFSFVFCTPEKLCLALNDHGTSNNKLKKLMTVLHQNGVLLRFVVDECHCVVTWGLDFRKDYGRLSLIRTTFPDVQITALTGTATLEMQRDVIASLCLRNPFIFPCVRANLKHSLISKSSFENGMKILKDLILKDFLHQSGIVYCITKGNCQAIAEFLVSFGLAASYYHSGLDEARRNDIQEKWMTGEVQIICATIAFGMGINKPYVRFVFHMSMPKSIDSYYQECGRAGRDGQLAFCTMFYKFSDYFEQQSLIYYEMQTVELVNLKKMATFCENRTVCRNVGIASFLAETPRPCDLHSTAICDICASQ</sequence>
<dbReference type="GO" id="GO:0043138">
    <property type="term" value="F:3'-5' DNA helicase activity"/>
    <property type="evidence" value="ECO:0000318"/>
    <property type="project" value="GO_Central"/>
</dbReference>
<feature type="non-terminal residue" evidence="15">
    <location>
        <position position="398"/>
    </location>
</feature>
<keyword evidence="5 12" id="KW-0347">Helicase</keyword>
<evidence type="ECO:0000256" key="8">
    <source>
        <dbReference type="ARBA" id="ARBA00023235"/>
    </source>
</evidence>
<evidence type="ECO:0000256" key="6">
    <source>
        <dbReference type="ARBA" id="ARBA00022840"/>
    </source>
</evidence>
<dbReference type="InterPro" id="IPR032284">
    <property type="entry name" value="RecQ_Zn-bd"/>
</dbReference>
<dbReference type="SUPFAM" id="SSF52540">
    <property type="entry name" value="P-loop containing nucleoside triphosphate hydrolases"/>
    <property type="match status" value="1"/>
</dbReference>
<keyword evidence="8" id="KW-0413">Isomerase</keyword>
<dbReference type="GO" id="GO:0003677">
    <property type="term" value="F:DNA binding"/>
    <property type="evidence" value="ECO:0007669"/>
    <property type="project" value="UniProtKB-KW"/>
</dbReference>
<dbReference type="NCBIfam" id="TIGR00614">
    <property type="entry name" value="recQ_fam"/>
    <property type="match status" value="1"/>
</dbReference>
<dbReference type="PROSITE" id="PS51192">
    <property type="entry name" value="HELICASE_ATP_BIND_1"/>
    <property type="match status" value="1"/>
</dbReference>
<evidence type="ECO:0000256" key="7">
    <source>
        <dbReference type="ARBA" id="ARBA00023125"/>
    </source>
</evidence>
<comment type="similarity">
    <text evidence="2 12">Belongs to the helicase family. RecQ subfamily.</text>
</comment>
<dbReference type="CDD" id="cd18794">
    <property type="entry name" value="SF2_C_RecQ"/>
    <property type="match status" value="1"/>
</dbReference>
<dbReference type="SMART" id="SM00487">
    <property type="entry name" value="DEXDc"/>
    <property type="match status" value="1"/>
</dbReference>
<dbReference type="GO" id="GO:0005634">
    <property type="term" value="C:nucleus"/>
    <property type="evidence" value="ECO:0000318"/>
    <property type="project" value="GO_Central"/>
</dbReference>
<dbReference type="Gene3D" id="3.40.50.300">
    <property type="entry name" value="P-loop containing nucleotide triphosphate hydrolases"/>
    <property type="match status" value="2"/>
</dbReference>
<feature type="non-terminal residue" evidence="15">
    <location>
        <position position="1"/>
    </location>
</feature>
<keyword evidence="6 12" id="KW-0067">ATP-binding</keyword>
<proteinExistence type="inferred from homology"/>
<dbReference type="GO" id="GO:0005694">
    <property type="term" value="C:chromosome"/>
    <property type="evidence" value="ECO:0000318"/>
    <property type="project" value="GO_Central"/>
</dbReference>
<dbReference type="InterPro" id="IPR014001">
    <property type="entry name" value="Helicase_ATP-bd"/>
</dbReference>
<dbReference type="InterPro" id="IPR001650">
    <property type="entry name" value="Helicase_C-like"/>
</dbReference>
<keyword evidence="3 12" id="KW-0547">Nucleotide-binding</keyword>
<dbReference type="CDD" id="cd17920">
    <property type="entry name" value="DEXHc_RecQ"/>
    <property type="match status" value="1"/>
</dbReference>
<dbReference type="GO" id="GO:0000724">
    <property type="term" value="P:double-strand break repair via homologous recombination"/>
    <property type="evidence" value="ECO:0000318"/>
    <property type="project" value="GO_Central"/>
</dbReference>
<dbReference type="KEGG" id="dpx:DAPPUDRAFT_13555"/>
<reference evidence="15 16" key="1">
    <citation type="journal article" date="2011" name="Science">
        <title>The ecoresponsive genome of Daphnia pulex.</title>
        <authorList>
            <person name="Colbourne J.K."/>
            <person name="Pfrender M.E."/>
            <person name="Gilbert D."/>
            <person name="Thomas W.K."/>
            <person name="Tucker A."/>
            <person name="Oakley T.H."/>
            <person name="Tokishita S."/>
            <person name="Aerts A."/>
            <person name="Arnold G.J."/>
            <person name="Basu M.K."/>
            <person name="Bauer D.J."/>
            <person name="Caceres C.E."/>
            <person name="Carmel L."/>
            <person name="Casola C."/>
            <person name="Choi J.H."/>
            <person name="Detter J.C."/>
            <person name="Dong Q."/>
            <person name="Dusheyko S."/>
            <person name="Eads B.D."/>
            <person name="Frohlich T."/>
            <person name="Geiler-Samerotte K.A."/>
            <person name="Gerlach D."/>
            <person name="Hatcher P."/>
            <person name="Jogdeo S."/>
            <person name="Krijgsveld J."/>
            <person name="Kriventseva E.V."/>
            <person name="Kultz D."/>
            <person name="Laforsch C."/>
            <person name="Lindquist E."/>
            <person name="Lopez J."/>
            <person name="Manak J.R."/>
            <person name="Muller J."/>
            <person name="Pangilinan J."/>
            <person name="Patwardhan R.P."/>
            <person name="Pitluck S."/>
            <person name="Pritham E.J."/>
            <person name="Rechtsteiner A."/>
            <person name="Rho M."/>
            <person name="Rogozin I.B."/>
            <person name="Sakarya O."/>
            <person name="Salamov A."/>
            <person name="Schaack S."/>
            <person name="Shapiro H."/>
            <person name="Shiga Y."/>
            <person name="Skalitzky C."/>
            <person name="Smith Z."/>
            <person name="Souvorov A."/>
            <person name="Sung W."/>
            <person name="Tang Z."/>
            <person name="Tsuchiya D."/>
            <person name="Tu H."/>
            <person name="Vos H."/>
            <person name="Wang M."/>
            <person name="Wolf Y.I."/>
            <person name="Yamagata H."/>
            <person name="Yamada T."/>
            <person name="Ye Y."/>
            <person name="Shaw J.R."/>
            <person name="Andrews J."/>
            <person name="Crease T.J."/>
            <person name="Tang H."/>
            <person name="Lucas S.M."/>
            <person name="Robertson H.M."/>
            <person name="Bork P."/>
            <person name="Koonin E.V."/>
            <person name="Zdobnov E.M."/>
            <person name="Grigoriev I.V."/>
            <person name="Lynch M."/>
            <person name="Boore J.L."/>
        </authorList>
    </citation>
    <scope>NUCLEOTIDE SEQUENCE [LARGE SCALE GENOMIC DNA]</scope>
</reference>
<feature type="domain" description="Helicase ATP-binding" evidence="13">
    <location>
        <begin position="9"/>
        <end position="191"/>
    </location>
</feature>
<dbReference type="SMART" id="SM00490">
    <property type="entry name" value="HELICc"/>
    <property type="match status" value="1"/>
</dbReference>